<feature type="transmembrane region" description="Helical" evidence="8">
    <location>
        <begin position="91"/>
        <end position="109"/>
    </location>
</feature>
<evidence type="ECO:0000256" key="3">
    <source>
        <dbReference type="ARBA" id="ARBA00022448"/>
    </source>
</evidence>
<protein>
    <recommendedName>
        <fullName evidence="9">Major facilitator superfamily (MFS) profile domain-containing protein</fullName>
    </recommendedName>
</protein>
<dbReference type="GO" id="GO:0022857">
    <property type="term" value="F:transmembrane transporter activity"/>
    <property type="evidence" value="ECO:0007669"/>
    <property type="project" value="InterPro"/>
</dbReference>
<comment type="similarity">
    <text evidence="2">Belongs to the major facilitator superfamily. Vesicular transporter family.</text>
</comment>
<sequence length="472" mass="50642">MSDQSRPWGFHWRAKPGFILTTVGVGLFTDLLLYGIVVPVLPFMLRDRIQVPEQLIQPYTSELLAIYAAASVLFSVPAGWIADKLGSRQPAFLTGLILLFTATAMLAFARSIEVLTIARSAQGMSAALVWTTGSAMVQGAVEPGEMGDAFGTIMPLVSIAELLGPVMGGILYDKGGTLAVFGTGAGILFIDMVLRFLVIDNVAAAKYYDTDADRPSSKRTPQGVAGPSRGEATEEDHLLLKDDIDMYKIHDSPGRLVHAIPIIYCFRDTRLVAAMFLSFVQASVMGIFNATVPIEAEELFHFSSRESGLLFVALVVPYLTLGRAGGMAVDRYGTKAAATIGYAFLVPCLLLLGLPSQEIFTGASNVFLFCAVLVLNGVGLSIVSSAPIVEASNVTQKYHEANPGFFGENGPFAQLYGFNSLFFFTGLTFGPIFSGVLRVNFGYAYMAMFFAGLSGVTAMVSYLAIGDRNLRA</sequence>
<comment type="caution">
    <text evidence="10">The sequence shown here is derived from an EMBL/GenBank/DDBJ whole genome shotgun (WGS) entry which is preliminary data.</text>
</comment>
<dbReference type="InterPro" id="IPR011701">
    <property type="entry name" value="MFS"/>
</dbReference>
<evidence type="ECO:0000256" key="2">
    <source>
        <dbReference type="ARBA" id="ARBA00006829"/>
    </source>
</evidence>
<feature type="transmembrane region" description="Helical" evidence="8">
    <location>
        <begin position="153"/>
        <end position="172"/>
    </location>
</feature>
<dbReference type="CDD" id="cd17325">
    <property type="entry name" value="MFS_MdtG_SLC18_like"/>
    <property type="match status" value="1"/>
</dbReference>
<dbReference type="PRINTS" id="PR01035">
    <property type="entry name" value="TCRTETA"/>
</dbReference>
<evidence type="ECO:0000313" key="10">
    <source>
        <dbReference type="EMBL" id="PKS11143.1"/>
    </source>
</evidence>
<organism evidence="10 11">
    <name type="scientific">Lomentospora prolificans</name>
    <dbReference type="NCBI Taxonomy" id="41688"/>
    <lineage>
        <taxon>Eukaryota</taxon>
        <taxon>Fungi</taxon>
        <taxon>Dikarya</taxon>
        <taxon>Ascomycota</taxon>
        <taxon>Pezizomycotina</taxon>
        <taxon>Sordariomycetes</taxon>
        <taxon>Hypocreomycetidae</taxon>
        <taxon>Microascales</taxon>
        <taxon>Microascaceae</taxon>
        <taxon>Lomentospora</taxon>
    </lineage>
</organism>
<dbReference type="Pfam" id="PF07690">
    <property type="entry name" value="MFS_1"/>
    <property type="match status" value="2"/>
</dbReference>
<name>A0A2N3NFD4_9PEZI</name>
<dbReference type="InterPro" id="IPR020846">
    <property type="entry name" value="MFS_dom"/>
</dbReference>
<dbReference type="Proteomes" id="UP000233524">
    <property type="component" value="Unassembled WGS sequence"/>
</dbReference>
<evidence type="ECO:0000256" key="4">
    <source>
        <dbReference type="ARBA" id="ARBA00022692"/>
    </source>
</evidence>
<accession>A0A2N3NFD4</accession>
<evidence type="ECO:0000256" key="7">
    <source>
        <dbReference type="SAM" id="MobiDB-lite"/>
    </source>
</evidence>
<dbReference type="InParanoid" id="A0A2N3NFD4"/>
<feature type="transmembrane region" description="Helical" evidence="8">
    <location>
        <begin position="443"/>
        <end position="465"/>
    </location>
</feature>
<feature type="domain" description="Major facilitator superfamily (MFS) profile" evidence="9">
    <location>
        <begin position="19"/>
        <end position="469"/>
    </location>
</feature>
<dbReference type="InterPro" id="IPR050930">
    <property type="entry name" value="MFS_Vesicular_Transporter"/>
</dbReference>
<evidence type="ECO:0000313" key="11">
    <source>
        <dbReference type="Proteomes" id="UP000233524"/>
    </source>
</evidence>
<feature type="transmembrane region" description="Helical" evidence="8">
    <location>
        <begin position="64"/>
        <end position="82"/>
    </location>
</feature>
<evidence type="ECO:0000259" key="9">
    <source>
        <dbReference type="PROSITE" id="PS50850"/>
    </source>
</evidence>
<dbReference type="PROSITE" id="PS50850">
    <property type="entry name" value="MFS"/>
    <property type="match status" value="1"/>
</dbReference>
<dbReference type="SUPFAM" id="SSF103473">
    <property type="entry name" value="MFS general substrate transporter"/>
    <property type="match status" value="1"/>
</dbReference>
<keyword evidence="4 8" id="KW-0812">Transmembrane</keyword>
<keyword evidence="5 8" id="KW-1133">Transmembrane helix</keyword>
<feature type="transmembrane region" description="Helical" evidence="8">
    <location>
        <begin position="20"/>
        <end position="44"/>
    </location>
</feature>
<keyword evidence="11" id="KW-1185">Reference proteome</keyword>
<keyword evidence="3" id="KW-0813">Transport</keyword>
<feature type="transmembrane region" description="Helical" evidence="8">
    <location>
        <begin position="271"/>
        <end position="288"/>
    </location>
</feature>
<evidence type="ECO:0000256" key="5">
    <source>
        <dbReference type="ARBA" id="ARBA00022989"/>
    </source>
</evidence>
<dbReference type="Gene3D" id="1.20.1250.20">
    <property type="entry name" value="MFS general substrate transporter like domains"/>
    <property type="match status" value="2"/>
</dbReference>
<feature type="transmembrane region" description="Helical" evidence="8">
    <location>
        <begin position="308"/>
        <end position="329"/>
    </location>
</feature>
<dbReference type="EMBL" id="NLAX01000008">
    <property type="protein sequence ID" value="PKS11143.1"/>
    <property type="molecule type" value="Genomic_DNA"/>
</dbReference>
<comment type="subcellular location">
    <subcellularLocation>
        <location evidence="1">Membrane</location>
        <topology evidence="1">Multi-pass membrane protein</topology>
    </subcellularLocation>
</comment>
<evidence type="ECO:0000256" key="1">
    <source>
        <dbReference type="ARBA" id="ARBA00004141"/>
    </source>
</evidence>
<dbReference type="STRING" id="41688.A0A2N3NFD4"/>
<feature type="region of interest" description="Disordered" evidence="7">
    <location>
        <begin position="211"/>
        <end position="232"/>
    </location>
</feature>
<feature type="transmembrane region" description="Helical" evidence="8">
    <location>
        <begin position="415"/>
        <end position="437"/>
    </location>
</feature>
<dbReference type="PANTHER" id="PTHR23506">
    <property type="entry name" value="GH10249P"/>
    <property type="match status" value="1"/>
</dbReference>
<keyword evidence="6 8" id="KW-0472">Membrane</keyword>
<feature type="transmembrane region" description="Helical" evidence="8">
    <location>
        <begin position="178"/>
        <end position="198"/>
    </location>
</feature>
<feature type="transmembrane region" description="Helical" evidence="8">
    <location>
        <begin position="336"/>
        <end position="354"/>
    </location>
</feature>
<dbReference type="PANTHER" id="PTHR23506:SF37">
    <property type="entry name" value="MAJOR FACILITATOR SUPERFAMILY (MFS) PROFILE DOMAIN-CONTAINING PROTEIN"/>
    <property type="match status" value="1"/>
</dbReference>
<reference evidence="10 11" key="1">
    <citation type="journal article" date="2017" name="G3 (Bethesda)">
        <title>First Draft Genome Sequence of the Pathogenic Fungus Lomentospora prolificans (Formerly Scedosporium prolificans).</title>
        <authorList>
            <person name="Luo R."/>
            <person name="Zimin A."/>
            <person name="Workman R."/>
            <person name="Fan Y."/>
            <person name="Pertea G."/>
            <person name="Grossman N."/>
            <person name="Wear M.P."/>
            <person name="Jia B."/>
            <person name="Miller H."/>
            <person name="Casadevall A."/>
            <person name="Timp W."/>
            <person name="Zhang S.X."/>
            <person name="Salzberg S.L."/>
        </authorList>
    </citation>
    <scope>NUCLEOTIDE SEQUENCE [LARGE SCALE GENOMIC DNA]</scope>
    <source>
        <strain evidence="10 11">JHH-5317</strain>
    </source>
</reference>
<dbReference type="InterPro" id="IPR036259">
    <property type="entry name" value="MFS_trans_sf"/>
</dbReference>
<feature type="transmembrane region" description="Helical" evidence="8">
    <location>
        <begin position="366"/>
        <end position="389"/>
    </location>
</feature>
<dbReference type="VEuPathDB" id="FungiDB:jhhlp_002904"/>
<dbReference type="GO" id="GO:0016020">
    <property type="term" value="C:membrane"/>
    <property type="evidence" value="ECO:0007669"/>
    <property type="project" value="UniProtKB-SubCell"/>
</dbReference>
<evidence type="ECO:0000256" key="8">
    <source>
        <dbReference type="SAM" id="Phobius"/>
    </source>
</evidence>
<gene>
    <name evidence="10" type="ORF">jhhlp_002904</name>
</gene>
<dbReference type="AlphaFoldDB" id="A0A2N3NFD4"/>
<evidence type="ECO:0000256" key="6">
    <source>
        <dbReference type="ARBA" id="ARBA00023136"/>
    </source>
</evidence>
<dbReference type="InterPro" id="IPR001958">
    <property type="entry name" value="Tet-R_TetA/multi-R_MdtG-like"/>
</dbReference>
<dbReference type="OrthoDB" id="5086884at2759"/>
<proteinExistence type="inferred from homology"/>